<dbReference type="Gene3D" id="1.20.1420.10">
    <property type="entry name" value="Talin, central domain"/>
    <property type="match status" value="1"/>
</dbReference>
<proteinExistence type="predicted"/>
<evidence type="ECO:0000313" key="1">
    <source>
        <dbReference type="EMBL" id="SIR67616.1"/>
    </source>
</evidence>
<dbReference type="Proteomes" id="UP000186914">
    <property type="component" value="Unassembled WGS sequence"/>
</dbReference>
<protein>
    <recommendedName>
        <fullName evidence="3">Phasin protein</fullName>
    </recommendedName>
</protein>
<gene>
    <name evidence="1" type="ORF">SAMN05421858_3283</name>
</gene>
<name>A0A1N7CVD0_9EURY</name>
<keyword evidence="2" id="KW-1185">Reference proteome</keyword>
<evidence type="ECO:0000313" key="2">
    <source>
        <dbReference type="Proteomes" id="UP000186914"/>
    </source>
</evidence>
<organism evidence="1 2">
    <name type="scientific">Haladaptatus litoreus</name>
    <dbReference type="NCBI Taxonomy" id="553468"/>
    <lineage>
        <taxon>Archaea</taxon>
        <taxon>Methanobacteriati</taxon>
        <taxon>Methanobacteriota</taxon>
        <taxon>Stenosarchaea group</taxon>
        <taxon>Halobacteria</taxon>
        <taxon>Halobacteriales</taxon>
        <taxon>Haladaptataceae</taxon>
        <taxon>Haladaptatus</taxon>
    </lineage>
</organism>
<accession>A0A1N7CVD0</accession>
<dbReference type="EMBL" id="FTNO01000003">
    <property type="protein sequence ID" value="SIR67616.1"/>
    <property type="molecule type" value="Genomic_DNA"/>
</dbReference>
<sequence>MNNNPFAPMFELQRQSIDQGQKMIERSIEIQNEMTKSFAKAAESQKSAQEKGVDAWKSAIETSLNVVDATTPTDSTAFTDMQETIDNQFDTLNDIHTDVWESTERNIEAGADISEDMNEIFLSFVNDSVEMAMKTNKQFEERSETVVDATEVETQ</sequence>
<evidence type="ECO:0008006" key="3">
    <source>
        <dbReference type="Google" id="ProtNLM"/>
    </source>
</evidence>
<dbReference type="AlphaFoldDB" id="A0A1N7CVD0"/>
<reference evidence="2" key="1">
    <citation type="submission" date="2017-01" db="EMBL/GenBank/DDBJ databases">
        <authorList>
            <person name="Varghese N."/>
            <person name="Submissions S."/>
        </authorList>
    </citation>
    <scope>NUCLEOTIDE SEQUENCE [LARGE SCALE GENOMIC DNA]</scope>
    <source>
        <strain evidence="2">CGMCC 1.7737</strain>
    </source>
</reference>